<evidence type="ECO:0000256" key="9">
    <source>
        <dbReference type="ARBA" id="ARBA00023012"/>
    </source>
</evidence>
<keyword evidence="7 14" id="KW-0418">Kinase</keyword>
<evidence type="ECO:0000256" key="11">
    <source>
        <dbReference type="SAM" id="Phobius"/>
    </source>
</evidence>
<dbReference type="Gene3D" id="3.30.565.10">
    <property type="entry name" value="Histidine kinase-like ATPase, C-terminal domain"/>
    <property type="match status" value="1"/>
</dbReference>
<keyword evidence="15" id="KW-1185">Reference proteome</keyword>
<dbReference type="SUPFAM" id="SSF47384">
    <property type="entry name" value="Homodimeric domain of signal transducing histidine kinase"/>
    <property type="match status" value="1"/>
</dbReference>
<feature type="transmembrane region" description="Helical" evidence="11">
    <location>
        <begin position="12"/>
        <end position="37"/>
    </location>
</feature>
<protein>
    <recommendedName>
        <fullName evidence="3">histidine kinase</fullName>
        <ecNumber evidence="3">2.7.13.3</ecNumber>
    </recommendedName>
</protein>
<dbReference type="SUPFAM" id="SSF55874">
    <property type="entry name" value="ATPase domain of HSP90 chaperone/DNA topoisomerase II/histidine kinase"/>
    <property type="match status" value="1"/>
</dbReference>
<feature type="domain" description="HAMP" evidence="13">
    <location>
        <begin position="128"/>
        <end position="186"/>
    </location>
</feature>
<dbReference type="InterPro" id="IPR036890">
    <property type="entry name" value="HATPase_C_sf"/>
</dbReference>
<dbReference type="Gene3D" id="6.10.340.10">
    <property type="match status" value="1"/>
</dbReference>
<evidence type="ECO:0000256" key="4">
    <source>
        <dbReference type="ARBA" id="ARBA00022553"/>
    </source>
</evidence>
<dbReference type="InterPro" id="IPR036097">
    <property type="entry name" value="HisK_dim/P_sf"/>
</dbReference>
<dbReference type="SMART" id="SM00304">
    <property type="entry name" value="HAMP"/>
    <property type="match status" value="1"/>
</dbReference>
<evidence type="ECO:0000256" key="3">
    <source>
        <dbReference type="ARBA" id="ARBA00012438"/>
    </source>
</evidence>
<evidence type="ECO:0000256" key="5">
    <source>
        <dbReference type="ARBA" id="ARBA00022679"/>
    </source>
</evidence>
<evidence type="ECO:0000256" key="7">
    <source>
        <dbReference type="ARBA" id="ARBA00022777"/>
    </source>
</evidence>
<dbReference type="EC" id="2.7.13.3" evidence="3"/>
<evidence type="ECO:0000256" key="1">
    <source>
        <dbReference type="ARBA" id="ARBA00000085"/>
    </source>
</evidence>
<dbReference type="PANTHER" id="PTHR45436">
    <property type="entry name" value="SENSOR HISTIDINE KINASE YKOH"/>
    <property type="match status" value="1"/>
</dbReference>
<dbReference type="PROSITE" id="PS50109">
    <property type="entry name" value="HIS_KIN"/>
    <property type="match status" value="1"/>
</dbReference>
<dbReference type="Pfam" id="PF02518">
    <property type="entry name" value="HATPase_c"/>
    <property type="match status" value="1"/>
</dbReference>
<evidence type="ECO:0000256" key="2">
    <source>
        <dbReference type="ARBA" id="ARBA00004236"/>
    </source>
</evidence>
<dbReference type="GO" id="GO:0005886">
    <property type="term" value="C:plasma membrane"/>
    <property type="evidence" value="ECO:0007669"/>
    <property type="project" value="UniProtKB-SubCell"/>
</dbReference>
<evidence type="ECO:0000256" key="6">
    <source>
        <dbReference type="ARBA" id="ARBA00022692"/>
    </source>
</evidence>
<dbReference type="SMART" id="SM00388">
    <property type="entry name" value="HisKA"/>
    <property type="match status" value="1"/>
</dbReference>
<keyword evidence="9" id="KW-0902">Two-component regulatory system</keyword>
<dbReference type="PANTHER" id="PTHR45436:SF5">
    <property type="entry name" value="SENSOR HISTIDINE KINASE TRCS"/>
    <property type="match status" value="1"/>
</dbReference>
<feature type="transmembrane region" description="Helical" evidence="11">
    <location>
        <begin position="104"/>
        <end position="126"/>
    </location>
</feature>
<dbReference type="Pfam" id="PF00512">
    <property type="entry name" value="HisKA"/>
    <property type="match status" value="1"/>
</dbReference>
<dbReference type="InterPro" id="IPR003661">
    <property type="entry name" value="HisK_dim/P_dom"/>
</dbReference>
<evidence type="ECO:0000313" key="15">
    <source>
        <dbReference type="Proteomes" id="UP000483261"/>
    </source>
</evidence>
<keyword evidence="5" id="KW-0808">Transferase</keyword>
<comment type="caution">
    <text evidence="14">The sequence shown here is derived from an EMBL/GenBank/DDBJ whole genome shotgun (WGS) entry which is preliminary data.</text>
</comment>
<dbReference type="PROSITE" id="PS50885">
    <property type="entry name" value="HAMP"/>
    <property type="match status" value="1"/>
</dbReference>
<dbReference type="InterPro" id="IPR003660">
    <property type="entry name" value="HAMP_dom"/>
</dbReference>
<keyword evidence="4" id="KW-0597">Phosphoprotein</keyword>
<evidence type="ECO:0000259" key="13">
    <source>
        <dbReference type="PROSITE" id="PS50885"/>
    </source>
</evidence>
<dbReference type="PRINTS" id="PR00344">
    <property type="entry name" value="BCTRLSENSOR"/>
</dbReference>
<dbReference type="InterPro" id="IPR005467">
    <property type="entry name" value="His_kinase_dom"/>
</dbReference>
<evidence type="ECO:0000259" key="12">
    <source>
        <dbReference type="PROSITE" id="PS50109"/>
    </source>
</evidence>
<gene>
    <name evidence="14" type="ORF">G5C66_17365</name>
</gene>
<dbReference type="RefSeq" id="WP_165112224.1">
    <property type="nucleotide sequence ID" value="NZ_JAALAA010000015.1"/>
</dbReference>
<accession>A0A6M1R736</accession>
<dbReference type="InterPro" id="IPR003594">
    <property type="entry name" value="HATPase_dom"/>
</dbReference>
<evidence type="ECO:0000256" key="10">
    <source>
        <dbReference type="ARBA" id="ARBA00023136"/>
    </source>
</evidence>
<dbReference type="GO" id="GO:0000155">
    <property type="term" value="F:phosphorelay sensor kinase activity"/>
    <property type="evidence" value="ECO:0007669"/>
    <property type="project" value="InterPro"/>
</dbReference>
<proteinExistence type="predicted"/>
<name>A0A6M1R736_9ACTN</name>
<comment type="catalytic activity">
    <reaction evidence="1">
        <text>ATP + protein L-histidine = ADP + protein N-phospho-L-histidine.</text>
        <dbReference type="EC" id="2.7.13.3"/>
    </reaction>
</comment>
<dbReference type="InterPro" id="IPR004358">
    <property type="entry name" value="Sig_transdc_His_kin-like_C"/>
</dbReference>
<evidence type="ECO:0000256" key="8">
    <source>
        <dbReference type="ARBA" id="ARBA00022989"/>
    </source>
</evidence>
<dbReference type="Proteomes" id="UP000483261">
    <property type="component" value="Unassembled WGS sequence"/>
</dbReference>
<sequence length="405" mass="43164">MRILPNRLSLRARLTLTYSGLFVLAGGLLLAVTYGLFVNQLGSGSSVIVKGTRLTSPDDGDPLQRLLDSSYVETQNGDVLTGPQAREWMLAQREALQSAAAESLLIQGAIALAVVLVVAGVLGWFISGRVLAPLHTVTATAHRISAAPAADMGLRERIELEGPDDEVKELADAFDAMVGRLDRSFAGQRRFVANASHELRTPLTVGRAMVELAMHRPGASEDLRTLGRDLLALNARHEALISGLLDLAGAENEPIDRQPVDLADIVEHVADLSAAEADVAGVEIRRVVIETPTSGDAILLERLVANLVENGIRHNVHGGWVEARCLAADGHAEIVVTNTGPEVATYQVAELFQPFRRLDHDRIAVDRGVGLGLSIVEAIARAHEGSVTAQPRDGGGLVVSVRLPS</sequence>
<dbReference type="AlphaFoldDB" id="A0A6M1R736"/>
<dbReference type="InterPro" id="IPR050428">
    <property type="entry name" value="TCS_sensor_his_kinase"/>
</dbReference>
<reference evidence="14 15" key="1">
    <citation type="submission" date="2020-02" db="EMBL/GenBank/DDBJ databases">
        <title>Whole-genome analyses of novel actinobacteria.</title>
        <authorList>
            <person name="Sahin N."/>
        </authorList>
    </citation>
    <scope>NUCLEOTIDE SEQUENCE [LARGE SCALE GENOMIC DNA]</scope>
    <source>
        <strain evidence="14 15">KC13</strain>
    </source>
</reference>
<keyword evidence="8 11" id="KW-1133">Transmembrane helix</keyword>
<organism evidence="14 15">
    <name type="scientific">Nocardioides turkmenicus</name>
    <dbReference type="NCBI Taxonomy" id="2711220"/>
    <lineage>
        <taxon>Bacteria</taxon>
        <taxon>Bacillati</taxon>
        <taxon>Actinomycetota</taxon>
        <taxon>Actinomycetes</taxon>
        <taxon>Propionibacteriales</taxon>
        <taxon>Nocardioidaceae</taxon>
        <taxon>Nocardioides</taxon>
    </lineage>
</organism>
<evidence type="ECO:0000313" key="14">
    <source>
        <dbReference type="EMBL" id="NGN94501.1"/>
    </source>
</evidence>
<dbReference type="SMART" id="SM00387">
    <property type="entry name" value="HATPase_c"/>
    <property type="match status" value="1"/>
</dbReference>
<dbReference type="CDD" id="cd06225">
    <property type="entry name" value="HAMP"/>
    <property type="match status" value="1"/>
</dbReference>
<dbReference type="CDD" id="cd00082">
    <property type="entry name" value="HisKA"/>
    <property type="match status" value="1"/>
</dbReference>
<dbReference type="EMBL" id="JAALAA010000015">
    <property type="protein sequence ID" value="NGN94501.1"/>
    <property type="molecule type" value="Genomic_DNA"/>
</dbReference>
<keyword evidence="6 11" id="KW-0812">Transmembrane</keyword>
<dbReference type="Gene3D" id="1.10.287.130">
    <property type="match status" value="1"/>
</dbReference>
<feature type="domain" description="Histidine kinase" evidence="12">
    <location>
        <begin position="194"/>
        <end position="405"/>
    </location>
</feature>
<keyword evidence="10 11" id="KW-0472">Membrane</keyword>
<dbReference type="Pfam" id="PF00672">
    <property type="entry name" value="HAMP"/>
    <property type="match status" value="1"/>
</dbReference>
<comment type="subcellular location">
    <subcellularLocation>
        <location evidence="2">Cell membrane</location>
    </subcellularLocation>
</comment>